<dbReference type="PANTHER" id="PTHR11985:SF35">
    <property type="entry name" value="ANAEROBIC GLYCEROL-3-PHOSPHATE DEHYDROGENASE SUBUNIT A"/>
    <property type="match status" value="1"/>
</dbReference>
<dbReference type="SUPFAM" id="SSF54373">
    <property type="entry name" value="FAD-linked reductases, C-terminal domain"/>
    <property type="match status" value="1"/>
</dbReference>
<gene>
    <name evidence="9" type="ORF">FJZ00_08255</name>
</gene>
<evidence type="ECO:0000256" key="3">
    <source>
        <dbReference type="ARBA" id="ARBA00022630"/>
    </source>
</evidence>
<name>A0A938BJA2_9BACT</name>
<keyword evidence="4" id="KW-0319">Glycerol metabolism</keyword>
<dbReference type="InterPro" id="IPR000447">
    <property type="entry name" value="G3P_DH_FAD-dep"/>
</dbReference>
<sequence length="579" mass="62672">KARLATLRDMAHTRFDILVVGGGISGAGIALEAASRGLKTALVERNDYASGTSSKSSKLLHGGLRYLEQFRFGLVGEALHERNLLFDQVPHLARELPFIYPVEQGRKLTLWQAELGVTAYDALSALTGCNVKRWHRSLSPQGVRDLEPCMTGADLAGALRYIDGVTDDARLVLECVKAAVVAGARAVNHAPVAGFLRDPIGMVTGAIVRDGFAEASAEYEIHAHLVINAAGPWLDAVNRLDVPDAPRKLLPTKGIHVVVPSITREHALIIKSLPHADGRRRYMFVIPWGERSLIGTTDTANPGGGAGDAYLDDDAAATSEEVGYLLGSVNAACPGVDLRIDDVISAFAGWRPLVAPERPEFESDISRGHEIYQTPSGILSLAGGKLTTYRVMARQVVERAIKRLKHLGVSFGPLRPPGLFLPYGSGTDDRRLPERIDLERRGAPTAAEARMVAHFGKVYGAGFGPVLDLAKSDSRLAGEIGNLSSEAPYWRAQVAFAVRHESALRISDILARRMRIQLTDGFQGLGCLGEVCDLAAREIGASLGWTKEQTRSWAEREGQSYEAEIGRLRSYRTQAKVDA</sequence>
<accession>A0A938BJA2</accession>
<organism evidence="9 10">
    <name type="scientific">Candidatus Tanganyikabacteria bacterium</name>
    <dbReference type="NCBI Taxonomy" id="2961651"/>
    <lineage>
        <taxon>Bacteria</taxon>
        <taxon>Bacillati</taxon>
        <taxon>Candidatus Sericytochromatia</taxon>
        <taxon>Candidatus Tanganyikabacteria</taxon>
    </lineage>
</organism>
<dbReference type="EMBL" id="VGJX01000456">
    <property type="protein sequence ID" value="MBM3275132.1"/>
    <property type="molecule type" value="Genomic_DNA"/>
</dbReference>
<dbReference type="Proteomes" id="UP000703893">
    <property type="component" value="Unassembled WGS sequence"/>
</dbReference>
<evidence type="ECO:0000256" key="5">
    <source>
        <dbReference type="ARBA" id="ARBA00022827"/>
    </source>
</evidence>
<dbReference type="GO" id="GO:0006071">
    <property type="term" value="P:glycerol metabolic process"/>
    <property type="evidence" value="ECO:0007669"/>
    <property type="project" value="UniProtKB-KW"/>
</dbReference>
<keyword evidence="5" id="KW-0274">FAD</keyword>
<feature type="domain" description="Alpha-glycerophosphate oxidase C-terminal" evidence="8">
    <location>
        <begin position="447"/>
        <end position="548"/>
    </location>
</feature>
<evidence type="ECO:0000256" key="1">
    <source>
        <dbReference type="ARBA" id="ARBA00001974"/>
    </source>
</evidence>
<feature type="non-terminal residue" evidence="9">
    <location>
        <position position="1"/>
    </location>
</feature>
<evidence type="ECO:0000313" key="9">
    <source>
        <dbReference type="EMBL" id="MBM3275132.1"/>
    </source>
</evidence>
<comment type="similarity">
    <text evidence="2">Belongs to the FAD-dependent glycerol-3-phosphate dehydrogenase family.</text>
</comment>
<feature type="domain" description="FAD dependent oxidoreductase" evidence="7">
    <location>
        <begin position="16"/>
        <end position="389"/>
    </location>
</feature>
<keyword evidence="6" id="KW-0560">Oxidoreductase</keyword>
<protein>
    <submittedName>
        <fullName evidence="9">Glycerol-3-phosphate dehydrogenase/oxidase</fullName>
    </submittedName>
</protein>
<keyword evidence="3" id="KW-0285">Flavoprotein</keyword>
<dbReference type="Pfam" id="PF01266">
    <property type="entry name" value="DAO"/>
    <property type="match status" value="1"/>
</dbReference>
<evidence type="ECO:0000256" key="6">
    <source>
        <dbReference type="ARBA" id="ARBA00023002"/>
    </source>
</evidence>
<dbReference type="Gene3D" id="3.50.50.60">
    <property type="entry name" value="FAD/NAD(P)-binding domain"/>
    <property type="match status" value="1"/>
</dbReference>
<evidence type="ECO:0000256" key="4">
    <source>
        <dbReference type="ARBA" id="ARBA00022798"/>
    </source>
</evidence>
<evidence type="ECO:0000259" key="8">
    <source>
        <dbReference type="Pfam" id="PF16901"/>
    </source>
</evidence>
<reference evidence="9 10" key="1">
    <citation type="submission" date="2019-03" db="EMBL/GenBank/DDBJ databases">
        <title>Lake Tanganyika Metagenome-Assembled Genomes (MAGs).</title>
        <authorList>
            <person name="Tran P."/>
        </authorList>
    </citation>
    <scope>NUCLEOTIDE SEQUENCE [LARGE SCALE GENOMIC DNA]</scope>
    <source>
        <strain evidence="9">K_DeepCast_65m_m2_236</strain>
    </source>
</reference>
<dbReference type="InterPro" id="IPR036188">
    <property type="entry name" value="FAD/NAD-bd_sf"/>
</dbReference>
<dbReference type="SUPFAM" id="SSF51905">
    <property type="entry name" value="FAD/NAD(P)-binding domain"/>
    <property type="match status" value="1"/>
</dbReference>
<dbReference type="Gene3D" id="3.30.9.10">
    <property type="entry name" value="D-Amino Acid Oxidase, subunit A, domain 2"/>
    <property type="match status" value="1"/>
</dbReference>
<dbReference type="GO" id="GO:0046168">
    <property type="term" value="P:glycerol-3-phosphate catabolic process"/>
    <property type="evidence" value="ECO:0007669"/>
    <property type="project" value="TreeGrafter"/>
</dbReference>
<dbReference type="PRINTS" id="PR01001">
    <property type="entry name" value="FADG3PDH"/>
</dbReference>
<evidence type="ECO:0000259" key="7">
    <source>
        <dbReference type="Pfam" id="PF01266"/>
    </source>
</evidence>
<evidence type="ECO:0000256" key="2">
    <source>
        <dbReference type="ARBA" id="ARBA00007330"/>
    </source>
</evidence>
<proteinExistence type="inferred from homology"/>
<dbReference type="PROSITE" id="PS00978">
    <property type="entry name" value="FAD_G3PDH_2"/>
    <property type="match status" value="1"/>
</dbReference>
<dbReference type="InterPro" id="IPR006076">
    <property type="entry name" value="FAD-dep_OxRdtase"/>
</dbReference>
<comment type="cofactor">
    <cofactor evidence="1">
        <name>FAD</name>
        <dbReference type="ChEBI" id="CHEBI:57692"/>
    </cofactor>
</comment>
<evidence type="ECO:0000313" key="10">
    <source>
        <dbReference type="Proteomes" id="UP000703893"/>
    </source>
</evidence>
<dbReference type="GO" id="GO:0004368">
    <property type="term" value="F:glycerol-3-phosphate dehydrogenase (quinone) activity"/>
    <property type="evidence" value="ECO:0007669"/>
    <property type="project" value="InterPro"/>
</dbReference>
<dbReference type="PANTHER" id="PTHR11985">
    <property type="entry name" value="GLYCEROL-3-PHOSPHATE DEHYDROGENASE"/>
    <property type="match status" value="1"/>
</dbReference>
<comment type="caution">
    <text evidence="9">The sequence shown here is derived from an EMBL/GenBank/DDBJ whole genome shotgun (WGS) entry which is preliminary data.</text>
</comment>
<dbReference type="Gene3D" id="1.10.8.870">
    <property type="entry name" value="Alpha-glycerophosphate oxidase, cap domain"/>
    <property type="match status" value="1"/>
</dbReference>
<dbReference type="InterPro" id="IPR031656">
    <property type="entry name" value="DAO_C"/>
</dbReference>
<dbReference type="Pfam" id="PF16901">
    <property type="entry name" value="DAO_C"/>
    <property type="match status" value="1"/>
</dbReference>
<dbReference type="InterPro" id="IPR038299">
    <property type="entry name" value="DAO_C_sf"/>
</dbReference>
<dbReference type="AlphaFoldDB" id="A0A938BJA2"/>